<comment type="subcellular location">
    <subcellularLocation>
        <location evidence="1">Cytoplasm</location>
        <location evidence="1">Cytoskeleton</location>
        <location evidence="1">Cilium axoneme</location>
    </subcellularLocation>
</comment>
<dbReference type="PANTHER" id="PTHR22146">
    <property type="entry name" value="CAT EYE SYNDROME CRITICAL REGION PROTEIN 6"/>
    <property type="match status" value="1"/>
</dbReference>
<evidence type="ECO:0000256" key="1">
    <source>
        <dbReference type="ARBA" id="ARBA00004430"/>
    </source>
</evidence>
<dbReference type="OrthoDB" id="2019884at2759"/>
<dbReference type="Pfam" id="PF10629">
    <property type="entry name" value="CMI2B-like"/>
    <property type="match status" value="2"/>
</dbReference>
<keyword evidence="4" id="KW-0966">Cell projection</keyword>
<evidence type="ECO:0000256" key="5">
    <source>
        <dbReference type="ARBA" id="ARBA00035661"/>
    </source>
</evidence>
<dbReference type="EMBL" id="CH963849">
    <property type="protein sequence ID" value="EDW73975.1"/>
    <property type="molecule type" value="Genomic_DNA"/>
</dbReference>
<dbReference type="Proteomes" id="UP000007798">
    <property type="component" value="Unassembled WGS sequence"/>
</dbReference>
<dbReference type="STRING" id="7260.B4MPD6"/>
<keyword evidence="3" id="KW-0206">Cytoskeleton</keyword>
<evidence type="ECO:0000259" key="6">
    <source>
        <dbReference type="Pfam" id="PF10629"/>
    </source>
</evidence>
<feature type="domain" description="Ciliary microtubule inner protein 2A-C-like" evidence="6">
    <location>
        <begin position="275"/>
        <end position="299"/>
    </location>
</feature>
<dbReference type="GO" id="GO:0015630">
    <property type="term" value="C:microtubule cytoskeleton"/>
    <property type="evidence" value="ECO:0007669"/>
    <property type="project" value="UniProtKB-ARBA"/>
</dbReference>
<name>B4MPD6_DROWI</name>
<reference evidence="7 8" key="1">
    <citation type="journal article" date="2007" name="Nature">
        <title>Evolution of genes and genomes on the Drosophila phylogeny.</title>
        <authorList>
            <consortium name="Drosophila 12 Genomes Consortium"/>
            <person name="Clark A.G."/>
            <person name="Eisen M.B."/>
            <person name="Smith D.R."/>
            <person name="Bergman C.M."/>
            <person name="Oliver B."/>
            <person name="Markow T.A."/>
            <person name="Kaufman T.C."/>
            <person name="Kellis M."/>
            <person name="Gelbart W."/>
            <person name="Iyer V.N."/>
            <person name="Pollard D.A."/>
            <person name="Sackton T.B."/>
            <person name="Larracuente A.M."/>
            <person name="Singh N.D."/>
            <person name="Abad J.P."/>
            <person name="Abt D.N."/>
            <person name="Adryan B."/>
            <person name="Aguade M."/>
            <person name="Akashi H."/>
            <person name="Anderson W.W."/>
            <person name="Aquadro C.F."/>
            <person name="Ardell D.H."/>
            <person name="Arguello R."/>
            <person name="Artieri C.G."/>
            <person name="Barbash D.A."/>
            <person name="Barker D."/>
            <person name="Barsanti P."/>
            <person name="Batterham P."/>
            <person name="Batzoglou S."/>
            <person name="Begun D."/>
            <person name="Bhutkar A."/>
            <person name="Blanco E."/>
            <person name="Bosak S.A."/>
            <person name="Bradley R.K."/>
            <person name="Brand A.D."/>
            <person name="Brent M.R."/>
            <person name="Brooks A.N."/>
            <person name="Brown R.H."/>
            <person name="Butlin R.K."/>
            <person name="Caggese C."/>
            <person name="Calvi B.R."/>
            <person name="Bernardo de Carvalho A."/>
            <person name="Caspi A."/>
            <person name="Castrezana S."/>
            <person name="Celniker S.E."/>
            <person name="Chang J.L."/>
            <person name="Chapple C."/>
            <person name="Chatterji S."/>
            <person name="Chinwalla A."/>
            <person name="Civetta A."/>
            <person name="Clifton S.W."/>
            <person name="Comeron J.M."/>
            <person name="Costello J.C."/>
            <person name="Coyne J.A."/>
            <person name="Daub J."/>
            <person name="David R.G."/>
            <person name="Delcher A.L."/>
            <person name="Delehaunty K."/>
            <person name="Do C.B."/>
            <person name="Ebling H."/>
            <person name="Edwards K."/>
            <person name="Eickbush T."/>
            <person name="Evans J.D."/>
            <person name="Filipski A."/>
            <person name="Findeiss S."/>
            <person name="Freyhult E."/>
            <person name="Fulton L."/>
            <person name="Fulton R."/>
            <person name="Garcia A.C."/>
            <person name="Gardiner A."/>
            <person name="Garfield D.A."/>
            <person name="Garvin B.E."/>
            <person name="Gibson G."/>
            <person name="Gilbert D."/>
            <person name="Gnerre S."/>
            <person name="Godfrey J."/>
            <person name="Good R."/>
            <person name="Gotea V."/>
            <person name="Gravely B."/>
            <person name="Greenberg A.J."/>
            <person name="Griffiths-Jones S."/>
            <person name="Gross S."/>
            <person name="Guigo R."/>
            <person name="Gustafson E.A."/>
            <person name="Haerty W."/>
            <person name="Hahn M.W."/>
            <person name="Halligan D.L."/>
            <person name="Halpern A.L."/>
            <person name="Halter G.M."/>
            <person name="Han M.V."/>
            <person name="Heger A."/>
            <person name="Hillier L."/>
            <person name="Hinrichs A.S."/>
            <person name="Holmes I."/>
            <person name="Hoskins R.A."/>
            <person name="Hubisz M.J."/>
            <person name="Hultmark D."/>
            <person name="Huntley M.A."/>
            <person name="Jaffe D.B."/>
            <person name="Jagadeeshan S."/>
            <person name="Jeck W.R."/>
            <person name="Johnson J."/>
            <person name="Jones C.D."/>
            <person name="Jordan W.C."/>
            <person name="Karpen G.H."/>
            <person name="Kataoka E."/>
            <person name="Keightley P.D."/>
            <person name="Kheradpour P."/>
            <person name="Kirkness E.F."/>
            <person name="Koerich L.B."/>
            <person name="Kristiansen K."/>
            <person name="Kudrna D."/>
            <person name="Kulathinal R.J."/>
            <person name="Kumar S."/>
            <person name="Kwok R."/>
            <person name="Lander E."/>
            <person name="Langley C.H."/>
            <person name="Lapoint R."/>
            <person name="Lazzaro B.P."/>
            <person name="Lee S.J."/>
            <person name="Levesque L."/>
            <person name="Li R."/>
            <person name="Lin C.F."/>
            <person name="Lin M.F."/>
            <person name="Lindblad-Toh K."/>
            <person name="Llopart A."/>
            <person name="Long M."/>
            <person name="Low L."/>
            <person name="Lozovsky E."/>
            <person name="Lu J."/>
            <person name="Luo M."/>
            <person name="Machado C.A."/>
            <person name="Makalowski W."/>
            <person name="Marzo M."/>
            <person name="Matsuda M."/>
            <person name="Matzkin L."/>
            <person name="McAllister B."/>
            <person name="McBride C.S."/>
            <person name="McKernan B."/>
            <person name="McKernan K."/>
            <person name="Mendez-Lago M."/>
            <person name="Minx P."/>
            <person name="Mollenhauer M.U."/>
            <person name="Montooth K."/>
            <person name="Mount S.M."/>
            <person name="Mu X."/>
            <person name="Myers E."/>
            <person name="Negre B."/>
            <person name="Newfeld S."/>
            <person name="Nielsen R."/>
            <person name="Noor M.A."/>
            <person name="O'Grady P."/>
            <person name="Pachter L."/>
            <person name="Papaceit M."/>
            <person name="Parisi M.J."/>
            <person name="Parisi M."/>
            <person name="Parts L."/>
            <person name="Pedersen J.S."/>
            <person name="Pesole G."/>
            <person name="Phillippy A.M."/>
            <person name="Ponting C.P."/>
            <person name="Pop M."/>
            <person name="Porcelli D."/>
            <person name="Powell J.R."/>
            <person name="Prohaska S."/>
            <person name="Pruitt K."/>
            <person name="Puig M."/>
            <person name="Quesneville H."/>
            <person name="Ram K.R."/>
            <person name="Rand D."/>
            <person name="Rasmussen M.D."/>
            <person name="Reed L.K."/>
            <person name="Reenan R."/>
            <person name="Reily A."/>
            <person name="Remington K.A."/>
            <person name="Rieger T.T."/>
            <person name="Ritchie M.G."/>
            <person name="Robin C."/>
            <person name="Rogers Y.H."/>
            <person name="Rohde C."/>
            <person name="Rozas J."/>
            <person name="Rubenfield M.J."/>
            <person name="Ruiz A."/>
            <person name="Russo S."/>
            <person name="Salzberg S.L."/>
            <person name="Sanchez-Gracia A."/>
            <person name="Saranga D.J."/>
            <person name="Sato H."/>
            <person name="Schaeffer S.W."/>
            <person name="Schatz M.C."/>
            <person name="Schlenke T."/>
            <person name="Schwartz R."/>
            <person name="Segarra C."/>
            <person name="Singh R.S."/>
            <person name="Sirot L."/>
            <person name="Sirota M."/>
            <person name="Sisneros N.B."/>
            <person name="Smith C.D."/>
            <person name="Smith T.F."/>
            <person name="Spieth J."/>
            <person name="Stage D.E."/>
            <person name="Stark A."/>
            <person name="Stephan W."/>
            <person name="Strausberg R.L."/>
            <person name="Strempel S."/>
            <person name="Sturgill D."/>
            <person name="Sutton G."/>
            <person name="Sutton G.G."/>
            <person name="Tao W."/>
            <person name="Teichmann S."/>
            <person name="Tobari Y.N."/>
            <person name="Tomimura Y."/>
            <person name="Tsolas J.M."/>
            <person name="Valente V.L."/>
            <person name="Venter E."/>
            <person name="Venter J.C."/>
            <person name="Vicario S."/>
            <person name="Vieira F.G."/>
            <person name="Vilella A.J."/>
            <person name="Villasante A."/>
            <person name="Walenz B."/>
            <person name="Wang J."/>
            <person name="Wasserman M."/>
            <person name="Watts T."/>
            <person name="Wilson D."/>
            <person name="Wilson R.K."/>
            <person name="Wing R.A."/>
            <person name="Wolfner M.F."/>
            <person name="Wong A."/>
            <person name="Wong G.K."/>
            <person name="Wu C.I."/>
            <person name="Wu G."/>
            <person name="Yamamoto D."/>
            <person name="Yang H.P."/>
            <person name="Yang S.P."/>
            <person name="Yorke J.A."/>
            <person name="Yoshida K."/>
            <person name="Zdobnov E."/>
            <person name="Zhang P."/>
            <person name="Zhang Y."/>
            <person name="Zimin A.V."/>
            <person name="Baldwin J."/>
            <person name="Abdouelleil A."/>
            <person name="Abdulkadir J."/>
            <person name="Abebe A."/>
            <person name="Abera B."/>
            <person name="Abreu J."/>
            <person name="Acer S.C."/>
            <person name="Aftuck L."/>
            <person name="Alexander A."/>
            <person name="An P."/>
            <person name="Anderson E."/>
            <person name="Anderson S."/>
            <person name="Arachi H."/>
            <person name="Azer M."/>
            <person name="Bachantsang P."/>
            <person name="Barry A."/>
            <person name="Bayul T."/>
            <person name="Berlin A."/>
            <person name="Bessette D."/>
            <person name="Bloom T."/>
            <person name="Blye J."/>
            <person name="Boguslavskiy L."/>
            <person name="Bonnet C."/>
            <person name="Boukhgalter B."/>
            <person name="Bourzgui I."/>
            <person name="Brown A."/>
            <person name="Cahill P."/>
            <person name="Channer S."/>
            <person name="Cheshatsang Y."/>
            <person name="Chuda L."/>
            <person name="Citroen M."/>
            <person name="Collymore A."/>
            <person name="Cooke P."/>
            <person name="Costello M."/>
            <person name="D'Aco K."/>
            <person name="Daza R."/>
            <person name="De Haan G."/>
            <person name="DeGray S."/>
            <person name="DeMaso C."/>
            <person name="Dhargay N."/>
            <person name="Dooley K."/>
            <person name="Dooley E."/>
            <person name="Doricent M."/>
            <person name="Dorje P."/>
            <person name="Dorjee K."/>
            <person name="Dupes A."/>
            <person name="Elong R."/>
            <person name="Falk J."/>
            <person name="Farina A."/>
            <person name="Faro S."/>
            <person name="Ferguson D."/>
            <person name="Fisher S."/>
            <person name="Foley C.D."/>
            <person name="Franke A."/>
            <person name="Friedrich D."/>
            <person name="Gadbois L."/>
            <person name="Gearin G."/>
            <person name="Gearin C.R."/>
            <person name="Giannoukos G."/>
            <person name="Goode T."/>
            <person name="Graham J."/>
            <person name="Grandbois E."/>
            <person name="Grewal S."/>
            <person name="Gyaltsen K."/>
            <person name="Hafez N."/>
            <person name="Hagos B."/>
            <person name="Hall J."/>
            <person name="Henson C."/>
            <person name="Hollinger A."/>
            <person name="Honan T."/>
            <person name="Huard M.D."/>
            <person name="Hughes L."/>
            <person name="Hurhula B."/>
            <person name="Husby M.E."/>
            <person name="Kamat A."/>
            <person name="Kanga B."/>
            <person name="Kashin S."/>
            <person name="Khazanovich D."/>
            <person name="Kisner P."/>
            <person name="Lance K."/>
            <person name="Lara M."/>
            <person name="Lee W."/>
            <person name="Lennon N."/>
            <person name="Letendre F."/>
            <person name="LeVine R."/>
            <person name="Lipovsky A."/>
            <person name="Liu X."/>
            <person name="Liu J."/>
            <person name="Liu S."/>
            <person name="Lokyitsang T."/>
            <person name="Lokyitsang Y."/>
            <person name="Lubonja R."/>
            <person name="Lui A."/>
            <person name="MacDonald P."/>
            <person name="Magnisalis V."/>
            <person name="Maru K."/>
            <person name="Matthews C."/>
            <person name="McCusker W."/>
            <person name="McDonough S."/>
            <person name="Mehta T."/>
            <person name="Meldrim J."/>
            <person name="Meneus L."/>
            <person name="Mihai O."/>
            <person name="Mihalev A."/>
            <person name="Mihova T."/>
            <person name="Mittelman R."/>
            <person name="Mlenga V."/>
            <person name="Montmayeur A."/>
            <person name="Mulrain L."/>
            <person name="Navidi A."/>
            <person name="Naylor J."/>
            <person name="Negash T."/>
            <person name="Nguyen T."/>
            <person name="Nguyen N."/>
            <person name="Nicol R."/>
            <person name="Norbu C."/>
            <person name="Norbu N."/>
            <person name="Novod N."/>
            <person name="O'Neill B."/>
            <person name="Osman S."/>
            <person name="Markiewicz E."/>
            <person name="Oyono O.L."/>
            <person name="Patti C."/>
            <person name="Phunkhang P."/>
            <person name="Pierre F."/>
            <person name="Priest M."/>
            <person name="Raghuraman S."/>
            <person name="Rege F."/>
            <person name="Reyes R."/>
            <person name="Rise C."/>
            <person name="Rogov P."/>
            <person name="Ross K."/>
            <person name="Ryan E."/>
            <person name="Settipalli S."/>
            <person name="Shea T."/>
            <person name="Sherpa N."/>
            <person name="Shi L."/>
            <person name="Shih D."/>
            <person name="Sparrow T."/>
            <person name="Spaulding J."/>
            <person name="Stalker J."/>
            <person name="Stange-Thomann N."/>
            <person name="Stavropoulos S."/>
            <person name="Stone C."/>
            <person name="Strader C."/>
            <person name="Tesfaye S."/>
            <person name="Thomson T."/>
            <person name="Thoulutsang Y."/>
            <person name="Thoulutsang D."/>
            <person name="Topham K."/>
            <person name="Topping I."/>
            <person name="Tsamla T."/>
            <person name="Vassiliev H."/>
            <person name="Vo A."/>
            <person name="Wangchuk T."/>
            <person name="Wangdi T."/>
            <person name="Weiand M."/>
            <person name="Wilkinson J."/>
            <person name="Wilson A."/>
            <person name="Yadav S."/>
            <person name="Young G."/>
            <person name="Yu Q."/>
            <person name="Zembek L."/>
            <person name="Zhong D."/>
            <person name="Zimmer A."/>
            <person name="Zwirko Z."/>
            <person name="Jaffe D.B."/>
            <person name="Alvarez P."/>
            <person name="Brockman W."/>
            <person name="Butler J."/>
            <person name="Chin C."/>
            <person name="Gnerre S."/>
            <person name="Grabherr M."/>
            <person name="Kleber M."/>
            <person name="Mauceli E."/>
            <person name="MacCallum I."/>
        </authorList>
    </citation>
    <scope>NUCLEOTIDE SEQUENCE [LARGE SCALE GENOMIC DNA]</scope>
    <source>
        <strain evidence="8">Tucson 14030-0811.24</strain>
    </source>
</reference>
<evidence type="ECO:0000313" key="8">
    <source>
        <dbReference type="Proteomes" id="UP000007798"/>
    </source>
</evidence>
<organism evidence="8">
    <name type="scientific">Drosophila willistoni</name>
    <name type="common">Fruit fly</name>
    <dbReference type="NCBI Taxonomy" id="7260"/>
    <lineage>
        <taxon>Eukaryota</taxon>
        <taxon>Metazoa</taxon>
        <taxon>Ecdysozoa</taxon>
        <taxon>Arthropoda</taxon>
        <taxon>Hexapoda</taxon>
        <taxon>Insecta</taxon>
        <taxon>Pterygota</taxon>
        <taxon>Neoptera</taxon>
        <taxon>Endopterygota</taxon>
        <taxon>Diptera</taxon>
        <taxon>Brachycera</taxon>
        <taxon>Muscomorpha</taxon>
        <taxon>Ephydroidea</taxon>
        <taxon>Drosophilidae</taxon>
        <taxon>Drosophila</taxon>
        <taxon>Sophophora</taxon>
    </lineage>
</organism>
<keyword evidence="8" id="KW-1185">Reference proteome</keyword>
<sequence>MDSIITPQPHLIPGYTGHCTENRDRVGRTYGKQTHKLLIDPCIYHAPELIVPPINVKQGVKKDFPTKNELKILHEREQFVDAVYKHPIIPGYAGFVPNMAKQMGKRYVAAASAGVAQHETLMELYRCEKRTLRHRDLLESGKGLFEHKLNERLLPQTNYRAPLLPVTGRSKGIRQESCPPTIEKLRYSKFTTPHFLEDDDEDKFIINSYAAHIPMTATRFGESNKVLTRRALCSFSDFMYKRRRDRWCCGQDLSGPTVNCPPVGHFLIYHKDSGMTPNYAGHVPGAMYKYGRTYGRTTFDAKRWLCLHKDLDVLPEVAHLDYEY</sequence>
<dbReference type="OMA" id="CCGQDLT"/>
<comment type="similarity">
    <text evidence="5">Belongs to the CIMIP2 family.</text>
</comment>
<evidence type="ECO:0000256" key="4">
    <source>
        <dbReference type="ARBA" id="ARBA00023273"/>
    </source>
</evidence>
<protein>
    <submittedName>
        <fullName evidence="7">GK21621</fullName>
    </submittedName>
</protein>
<dbReference type="HOGENOM" id="CLU_065650_1_0_1"/>
<evidence type="ECO:0000256" key="3">
    <source>
        <dbReference type="ARBA" id="ARBA00023212"/>
    </source>
</evidence>
<accession>B4MPD6</accession>
<keyword evidence="2" id="KW-0963">Cytoplasm</keyword>
<dbReference type="AlphaFoldDB" id="B4MPD6"/>
<dbReference type="GO" id="GO:0005930">
    <property type="term" value="C:axoneme"/>
    <property type="evidence" value="ECO:0007669"/>
    <property type="project" value="UniProtKB-SubCell"/>
</dbReference>
<proteinExistence type="inferred from homology"/>
<feature type="domain" description="Ciliary microtubule inner protein 2A-C-like" evidence="6">
    <location>
        <begin position="8"/>
        <end position="40"/>
    </location>
</feature>
<dbReference type="InParanoid" id="B4MPD6"/>
<dbReference type="InterPro" id="IPR018902">
    <property type="entry name" value="CMI2A-C-like_dom"/>
</dbReference>
<gene>
    <name evidence="7" type="primary">Dwil\GK21621</name>
    <name evidence="7" type="ORF">Dwil_GK21621</name>
</gene>
<evidence type="ECO:0000313" key="7">
    <source>
        <dbReference type="EMBL" id="EDW73975.1"/>
    </source>
</evidence>
<dbReference type="PhylomeDB" id="B4MPD6"/>
<dbReference type="KEGG" id="dwi:6640178"/>
<dbReference type="eggNOG" id="ENOG502RTSD">
    <property type="taxonomic scope" value="Eukaryota"/>
</dbReference>
<evidence type="ECO:0000256" key="2">
    <source>
        <dbReference type="ARBA" id="ARBA00022490"/>
    </source>
</evidence>
<dbReference type="PANTHER" id="PTHR22146:SF8">
    <property type="entry name" value="PROTEIN FAM166B"/>
    <property type="match status" value="1"/>
</dbReference>